<dbReference type="PANTHER" id="PTHR43081">
    <property type="entry name" value="ADENYLATE CYCLASE, TERMINAL-DIFFERENTIATION SPECIFIC-RELATED"/>
    <property type="match status" value="1"/>
</dbReference>
<dbReference type="EMBL" id="VDUZ01000038">
    <property type="protein sequence ID" value="TXL71877.1"/>
    <property type="molecule type" value="Genomic_DNA"/>
</dbReference>
<dbReference type="Proteomes" id="UP000321638">
    <property type="component" value="Unassembled WGS sequence"/>
</dbReference>
<gene>
    <name evidence="2" type="ORF">FHP25_27945</name>
</gene>
<dbReference type="PROSITE" id="PS50125">
    <property type="entry name" value="GUANYLATE_CYCLASE_2"/>
    <property type="match status" value="1"/>
</dbReference>
<dbReference type="SMART" id="SM00044">
    <property type="entry name" value="CYCc"/>
    <property type="match status" value="1"/>
</dbReference>
<comment type="caution">
    <text evidence="2">The sequence shown here is derived from an EMBL/GenBank/DDBJ whole genome shotgun (WGS) entry which is preliminary data.</text>
</comment>
<reference evidence="2 3" key="1">
    <citation type="submission" date="2019-06" db="EMBL/GenBank/DDBJ databases">
        <title>New taxonomy in bacterial strain CC-CFT640, isolated from vineyard.</title>
        <authorList>
            <person name="Lin S.-Y."/>
            <person name="Tsai C.-F."/>
            <person name="Young C.-C."/>
        </authorList>
    </citation>
    <scope>NUCLEOTIDE SEQUENCE [LARGE SCALE GENOMIC DNA]</scope>
    <source>
        <strain evidence="2 3">CC-CFT640</strain>
    </source>
</reference>
<name>A0A5C8PF21_9HYPH</name>
<dbReference type="InterPro" id="IPR001054">
    <property type="entry name" value="A/G_cyclase"/>
</dbReference>
<accession>A0A5C8PF21</accession>
<dbReference type="InterPro" id="IPR050697">
    <property type="entry name" value="Adenylyl/Guanylyl_Cyclase_3/4"/>
</dbReference>
<dbReference type="AlphaFoldDB" id="A0A5C8PF21"/>
<evidence type="ECO:0000313" key="2">
    <source>
        <dbReference type="EMBL" id="TXL71877.1"/>
    </source>
</evidence>
<dbReference type="GO" id="GO:0006171">
    <property type="term" value="P:cAMP biosynthetic process"/>
    <property type="evidence" value="ECO:0007669"/>
    <property type="project" value="TreeGrafter"/>
</dbReference>
<evidence type="ECO:0000313" key="3">
    <source>
        <dbReference type="Proteomes" id="UP000321638"/>
    </source>
</evidence>
<dbReference type="SUPFAM" id="SSF55073">
    <property type="entry name" value="Nucleotide cyclase"/>
    <property type="match status" value="1"/>
</dbReference>
<organism evidence="2 3">
    <name type="scientific">Vineibacter terrae</name>
    <dbReference type="NCBI Taxonomy" id="2586908"/>
    <lineage>
        <taxon>Bacteria</taxon>
        <taxon>Pseudomonadati</taxon>
        <taxon>Pseudomonadota</taxon>
        <taxon>Alphaproteobacteria</taxon>
        <taxon>Hyphomicrobiales</taxon>
        <taxon>Vineibacter</taxon>
    </lineage>
</organism>
<dbReference type="Pfam" id="PF00211">
    <property type="entry name" value="Guanylate_cyc"/>
    <property type="match status" value="1"/>
</dbReference>
<feature type="domain" description="Guanylate cyclase" evidence="1">
    <location>
        <begin position="236"/>
        <end position="369"/>
    </location>
</feature>
<dbReference type="GO" id="GO:0004016">
    <property type="term" value="F:adenylate cyclase activity"/>
    <property type="evidence" value="ECO:0007669"/>
    <property type="project" value="UniProtKB-ARBA"/>
</dbReference>
<dbReference type="InterPro" id="IPR029787">
    <property type="entry name" value="Nucleotide_cyclase"/>
</dbReference>
<protein>
    <submittedName>
        <fullName evidence="2">Adenylate/guanylate cyclase domain-containing protein</fullName>
    </submittedName>
</protein>
<dbReference type="Gene3D" id="3.30.70.1230">
    <property type="entry name" value="Nucleotide cyclase"/>
    <property type="match status" value="1"/>
</dbReference>
<dbReference type="CDD" id="cd07302">
    <property type="entry name" value="CHD"/>
    <property type="match status" value="1"/>
</dbReference>
<dbReference type="RefSeq" id="WP_178133831.1">
    <property type="nucleotide sequence ID" value="NZ_VDUZ01000038.1"/>
</dbReference>
<proteinExistence type="predicted"/>
<sequence length="416" mass="44737">MVSTQSSAGVAALKSWLVQQALLATPVPRIAARFADDLLALGVPLWRAHVGISTVHPQIESIGLTWTRQGKRQLEEFEHGSFARIANSSPFYDAVSAAHVLAQARAEDAQETVIPMIRHRLERGEGPQSYPLLAEFHAAGGTDYLCFVIVYGNDGRLDGSPGGAAVSFTTDRPGGFSDGEIAIIDDLLPAFGAALRVSADLRKTRTLLETYLGGDVGRRVLSGEVRRGSVEAMSAAIIVGDLRGFTVLADTVPRDQLVSMLDDYLDCLVRPVETSNGQVLKFLGDGLLATFPFEAKEPELVCRDALAAATAALQRIDALNSRRRQDGMPTMTLDLALHAGEVLYGNVGSDHRLDFTIVGPAVNEAARLEALCATLDVPLLASRRFVDLAGIPQHFRSLGRHALRGVRAPVEVFALR</sequence>
<evidence type="ECO:0000259" key="1">
    <source>
        <dbReference type="PROSITE" id="PS50125"/>
    </source>
</evidence>
<dbReference type="GO" id="GO:0035556">
    <property type="term" value="P:intracellular signal transduction"/>
    <property type="evidence" value="ECO:0007669"/>
    <property type="project" value="InterPro"/>
</dbReference>
<keyword evidence="3" id="KW-1185">Reference proteome</keyword>
<dbReference type="PANTHER" id="PTHR43081:SF11">
    <property type="entry name" value="BLR2264 PROTEIN"/>
    <property type="match status" value="1"/>
</dbReference>